<protein>
    <submittedName>
        <fullName evidence="2 3">F-box domain-containing protein</fullName>
    </submittedName>
</protein>
<keyword evidence="1" id="KW-1185">Reference proteome</keyword>
<dbReference type="WBParaSite" id="MBELARI_LOCUS1315">
    <property type="protein sequence ID" value="MBELARI_LOCUS1315"/>
    <property type="gene ID" value="MBELARI_LOCUS1315"/>
</dbReference>
<name>A0AAF3EDJ8_9BILA</name>
<reference evidence="2 3" key="1">
    <citation type="submission" date="2024-02" db="UniProtKB">
        <authorList>
            <consortium name="WormBaseParasite"/>
        </authorList>
    </citation>
    <scope>IDENTIFICATION</scope>
</reference>
<evidence type="ECO:0000313" key="1">
    <source>
        <dbReference type="Proteomes" id="UP000887575"/>
    </source>
</evidence>
<accession>A0AAF3EDJ8</accession>
<evidence type="ECO:0000313" key="2">
    <source>
        <dbReference type="WBParaSite" id="MBELARI_LOCUS12053"/>
    </source>
</evidence>
<dbReference type="Proteomes" id="UP000887575">
    <property type="component" value="Unassembled WGS sequence"/>
</dbReference>
<proteinExistence type="predicted"/>
<organism evidence="1 2">
    <name type="scientific">Mesorhabditis belari</name>
    <dbReference type="NCBI Taxonomy" id="2138241"/>
    <lineage>
        <taxon>Eukaryota</taxon>
        <taxon>Metazoa</taxon>
        <taxon>Ecdysozoa</taxon>
        <taxon>Nematoda</taxon>
        <taxon>Chromadorea</taxon>
        <taxon>Rhabditida</taxon>
        <taxon>Rhabditina</taxon>
        <taxon>Rhabditomorpha</taxon>
        <taxon>Rhabditoidea</taxon>
        <taxon>Rhabditidae</taxon>
        <taxon>Mesorhabditinae</taxon>
        <taxon>Mesorhabditis</taxon>
    </lineage>
</organism>
<evidence type="ECO:0000313" key="3">
    <source>
        <dbReference type="WBParaSite" id="MBELARI_LOCUS1315"/>
    </source>
</evidence>
<sequence length="304" mass="36339">MESLPVEVVSKIFAHLVKDPQQHGIGELETIRRLTEVWPWIGKVVVYKPTTIRTLEILNDQFFVDGLRLTDEEQRYLPYFHPEMIRIKEMPTVDLLASTKYKETLRKVSTNCKQIIFEHFHHSIDSIEQRELIISSLHPNPFNHCHREIHFRTNPELSIIDAYTHLFHHIHFETLQIDHHNFSYIIWCFMVSPILKTIRFPPIFFLPFNLFTHLHDSDGKRLSDFSLFKNETSTAFLLRADQKDWGWLFYNSKLTHPQFEYQNFPKNFQIFAKVFIEIDHVIFVKSDEKCCRDMPKASFSQEYL</sequence>
<dbReference type="AlphaFoldDB" id="A0AAF3EDJ8"/>
<dbReference type="WBParaSite" id="MBELARI_LOCUS12053">
    <property type="protein sequence ID" value="MBELARI_LOCUS12053"/>
    <property type="gene ID" value="MBELARI_LOCUS12053"/>
</dbReference>